<dbReference type="GO" id="GO:0006412">
    <property type="term" value="P:translation"/>
    <property type="evidence" value="ECO:0007669"/>
    <property type="project" value="UniProtKB-KW"/>
</dbReference>
<dbReference type="Gene3D" id="2.40.30.10">
    <property type="entry name" value="Translation factors"/>
    <property type="match status" value="2"/>
</dbReference>
<dbReference type="InterPro" id="IPR054696">
    <property type="entry name" value="GTP-eEF1A_C"/>
</dbReference>
<dbReference type="PANTHER" id="PTHR23115">
    <property type="entry name" value="TRANSLATION FACTOR"/>
    <property type="match status" value="1"/>
</dbReference>
<accession>G0R3R8</accession>
<dbReference type="InterPro" id="IPR050100">
    <property type="entry name" value="TRAFAC_GTPase_members"/>
</dbReference>
<evidence type="ECO:0000313" key="12">
    <source>
        <dbReference type="EMBL" id="EGR27885.1"/>
    </source>
</evidence>
<dbReference type="PRINTS" id="PR00315">
    <property type="entry name" value="ELONGATNFCT"/>
</dbReference>
<dbReference type="SUPFAM" id="SSF50447">
    <property type="entry name" value="Translation proteins"/>
    <property type="match status" value="1"/>
</dbReference>
<dbReference type="GO" id="GO:0005737">
    <property type="term" value="C:cytoplasm"/>
    <property type="evidence" value="ECO:0007669"/>
    <property type="project" value="UniProtKB-SubCell"/>
</dbReference>
<evidence type="ECO:0000256" key="8">
    <source>
        <dbReference type="ARBA" id="ARBA00049117"/>
    </source>
</evidence>
<keyword evidence="7" id="KW-0342">GTP-binding</keyword>
<dbReference type="GO" id="GO:0003924">
    <property type="term" value="F:GTPase activity"/>
    <property type="evidence" value="ECO:0007669"/>
    <property type="project" value="InterPro"/>
</dbReference>
<dbReference type="Proteomes" id="UP000008983">
    <property type="component" value="Unassembled WGS sequence"/>
</dbReference>
<keyword evidence="3" id="KW-0963">Cytoplasm</keyword>
<feature type="region of interest" description="Disordered" evidence="10">
    <location>
        <begin position="1"/>
        <end position="23"/>
    </location>
</feature>
<evidence type="ECO:0000256" key="2">
    <source>
        <dbReference type="ARBA" id="ARBA00007249"/>
    </source>
</evidence>
<keyword evidence="4" id="KW-0547">Nucleotide-binding</keyword>
<organism evidence="12 13">
    <name type="scientific">Ichthyophthirius multifiliis</name>
    <name type="common">White spot disease agent</name>
    <name type="synonym">Ich</name>
    <dbReference type="NCBI Taxonomy" id="5932"/>
    <lineage>
        <taxon>Eukaryota</taxon>
        <taxon>Sar</taxon>
        <taxon>Alveolata</taxon>
        <taxon>Ciliophora</taxon>
        <taxon>Intramacronucleata</taxon>
        <taxon>Oligohymenophorea</taxon>
        <taxon>Hymenostomatida</taxon>
        <taxon>Ophryoglenina</taxon>
        <taxon>Ichthyophthirius</taxon>
    </lineage>
</organism>
<dbReference type="Pfam" id="PF00009">
    <property type="entry name" value="GTP_EFTU"/>
    <property type="match status" value="1"/>
</dbReference>
<keyword evidence="13" id="KW-1185">Reference proteome</keyword>
<evidence type="ECO:0000256" key="10">
    <source>
        <dbReference type="SAM" id="MobiDB-lite"/>
    </source>
</evidence>
<keyword evidence="6" id="KW-0648">Protein biosynthesis</keyword>
<protein>
    <recommendedName>
        <fullName evidence="11">Tr-type G domain-containing protein</fullName>
    </recommendedName>
</protein>
<evidence type="ECO:0000256" key="3">
    <source>
        <dbReference type="ARBA" id="ARBA00022490"/>
    </source>
</evidence>
<evidence type="ECO:0000256" key="5">
    <source>
        <dbReference type="ARBA" id="ARBA00022801"/>
    </source>
</evidence>
<dbReference type="InterPro" id="IPR009000">
    <property type="entry name" value="Transl_B-barrel_sf"/>
</dbReference>
<dbReference type="RefSeq" id="XP_004027230.1">
    <property type="nucleotide sequence ID" value="XM_004027181.1"/>
</dbReference>
<dbReference type="FunFam" id="3.40.50.300:FF:000204">
    <property type="entry name" value="Translation elongation factor Tu"/>
    <property type="match status" value="1"/>
</dbReference>
<dbReference type="Pfam" id="PF22594">
    <property type="entry name" value="GTP-eEF1A_C"/>
    <property type="match status" value="1"/>
</dbReference>
<evidence type="ECO:0000256" key="6">
    <source>
        <dbReference type="ARBA" id="ARBA00022917"/>
    </source>
</evidence>
<dbReference type="OMA" id="VVQITCH"/>
<dbReference type="InParanoid" id="G0R3R8"/>
<proteinExistence type="inferred from homology"/>
<evidence type="ECO:0000256" key="7">
    <source>
        <dbReference type="ARBA" id="ARBA00023134"/>
    </source>
</evidence>
<keyword evidence="5" id="KW-0378">Hydrolase</keyword>
<feature type="coiled-coil region" evidence="9">
    <location>
        <begin position="63"/>
        <end position="100"/>
    </location>
</feature>
<dbReference type="PROSITE" id="PS51722">
    <property type="entry name" value="G_TR_2"/>
    <property type="match status" value="1"/>
</dbReference>
<gene>
    <name evidence="12" type="ORF">IMG5_187290</name>
</gene>
<feature type="domain" description="Tr-type G" evidence="11">
    <location>
        <begin position="205"/>
        <end position="434"/>
    </location>
</feature>
<name>G0R3R8_ICHMU</name>
<dbReference type="Gene3D" id="3.40.50.300">
    <property type="entry name" value="P-loop containing nucleotide triphosphate hydrolases"/>
    <property type="match status" value="1"/>
</dbReference>
<dbReference type="AlphaFoldDB" id="G0R3R8"/>
<comment type="subcellular location">
    <subcellularLocation>
        <location evidence="1">Cytoplasm</location>
    </subcellularLocation>
</comment>
<dbReference type="EMBL" id="GL984312">
    <property type="protein sequence ID" value="EGR27885.1"/>
    <property type="molecule type" value="Genomic_DNA"/>
</dbReference>
<comment type="similarity">
    <text evidence="2">Belongs to the TRAFAC class translation factor GTPase superfamily. Classic translation factor GTPase family. EF-Tu/EF-1A subfamily.</text>
</comment>
<dbReference type="InterPro" id="IPR009001">
    <property type="entry name" value="Transl_elong_EF1A/Init_IF2_C"/>
</dbReference>
<dbReference type="SUPFAM" id="SSF50465">
    <property type="entry name" value="EF-Tu/eEF-1alpha/eIF2-gamma C-terminal domain"/>
    <property type="match status" value="1"/>
</dbReference>
<dbReference type="InterPro" id="IPR027417">
    <property type="entry name" value="P-loop_NTPase"/>
</dbReference>
<dbReference type="GeneID" id="14903955"/>
<dbReference type="STRING" id="857967.G0R3R8"/>
<evidence type="ECO:0000256" key="9">
    <source>
        <dbReference type="SAM" id="Coils"/>
    </source>
</evidence>
<comment type="catalytic activity">
    <reaction evidence="8">
        <text>GTP + H2O = GDP + phosphate + H(+)</text>
        <dbReference type="Rhea" id="RHEA:19669"/>
        <dbReference type="ChEBI" id="CHEBI:15377"/>
        <dbReference type="ChEBI" id="CHEBI:15378"/>
        <dbReference type="ChEBI" id="CHEBI:37565"/>
        <dbReference type="ChEBI" id="CHEBI:43474"/>
        <dbReference type="ChEBI" id="CHEBI:58189"/>
    </reaction>
    <physiologicalReaction direction="left-to-right" evidence="8">
        <dbReference type="Rhea" id="RHEA:19670"/>
    </physiologicalReaction>
</comment>
<evidence type="ECO:0000313" key="13">
    <source>
        <dbReference type="Proteomes" id="UP000008983"/>
    </source>
</evidence>
<sequence length="643" mass="74683">MSRHTKLNQITKEGFEEHFASENESEDLNIEEEEIIEEFIQMFDRKFKKKEILKVLDQNDWNEDDATHQLEEMLKKKNNYNKKKINYQKKKQKIKNYNKLEIYQQKKDKINKSNNNINSITKLIIIKNKIIKIIFNNNNQLYNKSNLLIAQMKKTVKQAKQYIQKEIQIYTIVHMILSTINQNQIKYKNISKNKSTKNNKYKKDLQNLNLIIIGHVDSGKSTLIGHLCYLKGLIDSKQAHKNEKESKNIGKESFKYAWANDEFDAERQRGVTIDIGFKVLYTKNKIITFLDAPGHKDFVPNMIQGATQADYALLVVDGFPNSFMSGFDLGGQTKEHAYLVRSLGVVRIIVVINKMDLTDWNENDYNYVCTLLNDFLVKIDFDKKNIIFVPISAFQGENIVQKTNLKQASWYNGLCLMDLLDQLQVPDRNINTPLRMNIYNTYFQKNKGLFISGKIEGGVIFEKSKALIMPQGLVVFAKDIYKDNIKSEYAYVGDNIELVIQIKEQQQEIRSGNVLCSIEYPIPTTNLIDAEFVAFELIYPILKGAQVIVYINTAKSPGFIKKVYNLIDKNSGDILKKNPKYIYLNFFIQIFNRCIRSHDCAQIQISIEKSLCAELYSNYRAYGRVIIREQMNTLGVGMITKIY</sequence>
<keyword evidence="9" id="KW-0175">Coiled coil</keyword>
<evidence type="ECO:0000256" key="1">
    <source>
        <dbReference type="ARBA" id="ARBA00004496"/>
    </source>
</evidence>
<reference evidence="12 13" key="1">
    <citation type="submission" date="2011-07" db="EMBL/GenBank/DDBJ databases">
        <authorList>
            <person name="Coyne R."/>
            <person name="Brami D."/>
            <person name="Johnson J."/>
            <person name="Hostetler J."/>
            <person name="Hannick L."/>
            <person name="Clark T."/>
            <person name="Cassidy-Hanley D."/>
            <person name="Inman J."/>
        </authorList>
    </citation>
    <scope>NUCLEOTIDE SEQUENCE [LARGE SCALE GENOMIC DNA]</scope>
    <source>
        <strain evidence="12 13">G5</strain>
    </source>
</reference>
<dbReference type="InterPro" id="IPR000795">
    <property type="entry name" value="T_Tr_GTP-bd_dom"/>
</dbReference>
<dbReference type="OrthoDB" id="342024at2759"/>
<evidence type="ECO:0000256" key="4">
    <source>
        <dbReference type="ARBA" id="ARBA00022741"/>
    </source>
</evidence>
<dbReference type="SUPFAM" id="SSF52540">
    <property type="entry name" value="P-loop containing nucleoside triphosphate hydrolases"/>
    <property type="match status" value="1"/>
</dbReference>
<dbReference type="eggNOG" id="KOG0458">
    <property type="taxonomic scope" value="Eukaryota"/>
</dbReference>
<evidence type="ECO:0000259" key="11">
    <source>
        <dbReference type="PROSITE" id="PS51722"/>
    </source>
</evidence>
<dbReference type="GO" id="GO:0005525">
    <property type="term" value="F:GTP binding"/>
    <property type="evidence" value="ECO:0007669"/>
    <property type="project" value="UniProtKB-KW"/>
</dbReference>